<feature type="compositionally biased region" description="Acidic residues" evidence="2">
    <location>
        <begin position="10"/>
        <end position="21"/>
    </location>
</feature>
<sequence>MKRTRQADESCSEDTSSDSDTLELRQALPVSEGDLGDLSLPPSTPEQYLRRVRQEARSLPDVACWQEWYSQNVDSEVTESQSPREEPKYTHEEFEFLNNEDHMERFKQVRNCIAMCEGSDFSKVELPEATDVKAWESLCWSSEGNKPEVYSMDKLPMFELSSLDHLRCTSLIRLFENWLRTDCSTRSVLESFKMEEELSRLAWLFGILAALNPPLDADTEASIRSILRHLIWKKRQYESIPTDSSLINVVQMLIAVVCNEFHQGYGIIE</sequence>
<dbReference type="EMBL" id="BQMJ01000030">
    <property type="protein sequence ID" value="GJQ12139.1"/>
    <property type="molecule type" value="Genomic_DNA"/>
</dbReference>
<feature type="region of interest" description="Disordered" evidence="2">
    <location>
        <begin position="1"/>
        <end position="44"/>
    </location>
</feature>
<comment type="caution">
    <text evidence="3">The sequence shown here is derived from an EMBL/GenBank/DDBJ whole genome shotgun (WGS) entry which is preliminary data.</text>
</comment>
<dbReference type="OrthoDB" id="428895at2759"/>
<protein>
    <recommendedName>
        <fullName evidence="5">Gem-associated protein 2</fullName>
    </recommendedName>
</protein>
<evidence type="ECO:0000313" key="4">
    <source>
        <dbReference type="Proteomes" id="UP001061958"/>
    </source>
</evidence>
<dbReference type="PANTHER" id="PTHR12794">
    <property type="entry name" value="GEMIN2"/>
    <property type="match status" value="1"/>
</dbReference>
<reference evidence="3" key="2">
    <citation type="submission" date="2022-01" db="EMBL/GenBank/DDBJ databases">
        <authorList>
            <person name="Hirooka S."/>
            <person name="Miyagishima S.Y."/>
        </authorList>
    </citation>
    <scope>NUCLEOTIDE SEQUENCE</scope>
    <source>
        <strain evidence="3">NBRC 102759</strain>
    </source>
</reference>
<dbReference type="GO" id="GO:0005634">
    <property type="term" value="C:nucleus"/>
    <property type="evidence" value="ECO:0007669"/>
    <property type="project" value="TreeGrafter"/>
</dbReference>
<proteinExistence type="inferred from homology"/>
<evidence type="ECO:0008006" key="5">
    <source>
        <dbReference type="Google" id="ProtNLM"/>
    </source>
</evidence>
<dbReference type="PANTHER" id="PTHR12794:SF0">
    <property type="entry name" value="GEM-ASSOCIATED PROTEIN 2"/>
    <property type="match status" value="1"/>
</dbReference>
<evidence type="ECO:0000313" key="3">
    <source>
        <dbReference type="EMBL" id="GJQ12139.1"/>
    </source>
</evidence>
<gene>
    <name evidence="3" type="ORF">GpartN1_g3930.t1</name>
</gene>
<name>A0A9C7PXS9_9RHOD</name>
<evidence type="ECO:0000256" key="1">
    <source>
        <dbReference type="ARBA" id="ARBA00025758"/>
    </source>
</evidence>
<comment type="similarity">
    <text evidence="1">Belongs to the gemin-2 family.</text>
</comment>
<dbReference type="Proteomes" id="UP001061958">
    <property type="component" value="Unassembled WGS sequence"/>
</dbReference>
<reference evidence="3" key="1">
    <citation type="journal article" date="2022" name="Proc. Natl. Acad. Sci. U.S.A.">
        <title>Life cycle and functional genomics of the unicellular red alga Galdieria for elucidating algal and plant evolution and industrial use.</title>
        <authorList>
            <person name="Hirooka S."/>
            <person name="Itabashi T."/>
            <person name="Ichinose T.M."/>
            <person name="Onuma R."/>
            <person name="Fujiwara T."/>
            <person name="Yamashita S."/>
            <person name="Jong L.W."/>
            <person name="Tomita R."/>
            <person name="Iwane A.H."/>
            <person name="Miyagishima S.Y."/>
        </authorList>
    </citation>
    <scope>NUCLEOTIDE SEQUENCE</scope>
    <source>
        <strain evidence="3">NBRC 102759</strain>
    </source>
</reference>
<dbReference type="GO" id="GO:0000387">
    <property type="term" value="P:spliceosomal snRNP assembly"/>
    <property type="evidence" value="ECO:0007669"/>
    <property type="project" value="InterPro"/>
</dbReference>
<dbReference type="AlphaFoldDB" id="A0A9C7PXS9"/>
<dbReference type="Gene3D" id="1.20.58.1070">
    <property type="match status" value="1"/>
</dbReference>
<accession>A0A9C7PXS9</accession>
<evidence type="ECO:0000256" key="2">
    <source>
        <dbReference type="SAM" id="MobiDB-lite"/>
    </source>
</evidence>
<keyword evidence="4" id="KW-1185">Reference proteome</keyword>
<dbReference type="InterPro" id="IPR035426">
    <property type="entry name" value="Gemin2/Brr1"/>
</dbReference>
<dbReference type="Pfam" id="PF04938">
    <property type="entry name" value="SIP1"/>
    <property type="match status" value="1"/>
</dbReference>
<dbReference type="GO" id="GO:0032797">
    <property type="term" value="C:SMN complex"/>
    <property type="evidence" value="ECO:0007669"/>
    <property type="project" value="TreeGrafter"/>
</dbReference>
<organism evidence="3 4">
    <name type="scientific">Galdieria partita</name>
    <dbReference type="NCBI Taxonomy" id="83374"/>
    <lineage>
        <taxon>Eukaryota</taxon>
        <taxon>Rhodophyta</taxon>
        <taxon>Bangiophyceae</taxon>
        <taxon>Galdieriales</taxon>
        <taxon>Galdieriaceae</taxon>
        <taxon>Galdieria</taxon>
    </lineage>
</organism>